<dbReference type="RefSeq" id="WP_002771732.1">
    <property type="nucleotide sequence ID" value="NZ_JH597773.1"/>
</dbReference>
<evidence type="ECO:0008006" key="4">
    <source>
        <dbReference type="Google" id="ProtNLM"/>
    </source>
</evidence>
<evidence type="ECO:0000256" key="1">
    <source>
        <dbReference type="SAM" id="Phobius"/>
    </source>
</evidence>
<organism evidence="2 3">
    <name type="scientific">Leptonema illini DSM 21528</name>
    <dbReference type="NCBI Taxonomy" id="929563"/>
    <lineage>
        <taxon>Bacteria</taxon>
        <taxon>Pseudomonadati</taxon>
        <taxon>Spirochaetota</taxon>
        <taxon>Spirochaetia</taxon>
        <taxon>Leptospirales</taxon>
        <taxon>Leptospiraceae</taxon>
        <taxon>Leptonema</taxon>
    </lineage>
</organism>
<reference evidence="2 3" key="1">
    <citation type="submission" date="2011-10" db="EMBL/GenBank/DDBJ databases">
        <title>The Improved High-Quality Draft genome of Leptonema illini DSM 21528.</title>
        <authorList>
            <consortium name="US DOE Joint Genome Institute (JGI-PGF)"/>
            <person name="Lucas S."/>
            <person name="Copeland A."/>
            <person name="Lapidus A."/>
            <person name="Glavina del Rio T."/>
            <person name="Dalin E."/>
            <person name="Tice H."/>
            <person name="Bruce D."/>
            <person name="Goodwin L."/>
            <person name="Pitluck S."/>
            <person name="Peters L."/>
            <person name="Mikhailova N."/>
            <person name="Held B."/>
            <person name="Kyrpides N."/>
            <person name="Mavromatis K."/>
            <person name="Ivanova N."/>
            <person name="Markowitz V."/>
            <person name="Cheng J.-F."/>
            <person name="Hugenholtz P."/>
            <person name="Woyke T."/>
            <person name="Wu D."/>
            <person name="Gronow S."/>
            <person name="Wellnitz S."/>
            <person name="Brambilla E.-M."/>
            <person name="Klenk H.-P."/>
            <person name="Eisen J.A."/>
        </authorList>
    </citation>
    <scope>NUCLEOTIDE SEQUENCE [LARGE SCALE GENOMIC DNA]</scope>
    <source>
        <strain evidence="2 3">DSM 21528</strain>
    </source>
</reference>
<keyword evidence="1" id="KW-1133">Transmembrane helix</keyword>
<keyword evidence="1" id="KW-0472">Membrane</keyword>
<keyword evidence="1" id="KW-0812">Transmembrane</keyword>
<protein>
    <recommendedName>
        <fullName evidence="4">6-phosphogluconate dehydrogenase</fullName>
    </recommendedName>
</protein>
<dbReference type="Proteomes" id="UP000005737">
    <property type="component" value="Unassembled WGS sequence"/>
</dbReference>
<keyword evidence="3" id="KW-1185">Reference proteome</keyword>
<sequence>MMQKIRFYSIVTLVVGGALLIGAGSYIIIGSYSEGSRAGRLIKLTKKGYVFKTYEGELDMGGISTIRERRSEEGGITSIWDFSVDKDDQRLIEQLERLGGRNVRLRYEERFFRLFWEGETRYFVTGVEAAD</sequence>
<dbReference type="HOGENOM" id="CLU_136707_0_0_12"/>
<evidence type="ECO:0000313" key="3">
    <source>
        <dbReference type="Proteomes" id="UP000005737"/>
    </source>
</evidence>
<feature type="transmembrane region" description="Helical" evidence="1">
    <location>
        <begin position="7"/>
        <end position="29"/>
    </location>
</feature>
<name>H2CBF0_9LEPT</name>
<proteinExistence type="predicted"/>
<dbReference type="EMBL" id="JH597773">
    <property type="protein sequence ID" value="EHQ06321.1"/>
    <property type="molecule type" value="Genomic_DNA"/>
</dbReference>
<accession>H2CBF0</accession>
<gene>
    <name evidence="2" type="ORF">Lepil_1636</name>
</gene>
<dbReference type="AlphaFoldDB" id="H2CBF0"/>
<evidence type="ECO:0000313" key="2">
    <source>
        <dbReference type="EMBL" id="EHQ06321.1"/>
    </source>
</evidence>